<dbReference type="EMBL" id="CAJEWN010000161">
    <property type="protein sequence ID" value="CAD2169972.1"/>
    <property type="molecule type" value="Genomic_DNA"/>
</dbReference>
<protein>
    <submittedName>
        <fullName evidence="1">Uncharacterized protein</fullName>
    </submittedName>
</protein>
<gene>
    <name evidence="1" type="ORF">MENT_LOCUS21342</name>
</gene>
<proteinExistence type="predicted"/>
<name>A0A6V7V681_MELEN</name>
<reference evidence="1 2" key="1">
    <citation type="submission" date="2020-08" db="EMBL/GenBank/DDBJ databases">
        <authorList>
            <person name="Koutsovoulos G."/>
            <person name="Danchin GJ E."/>
        </authorList>
    </citation>
    <scope>NUCLEOTIDE SEQUENCE [LARGE SCALE GENOMIC DNA]</scope>
</reference>
<organism evidence="1 2">
    <name type="scientific">Meloidogyne enterolobii</name>
    <name type="common">Root-knot nematode worm</name>
    <name type="synonym">Meloidogyne mayaguensis</name>
    <dbReference type="NCBI Taxonomy" id="390850"/>
    <lineage>
        <taxon>Eukaryota</taxon>
        <taxon>Metazoa</taxon>
        <taxon>Ecdysozoa</taxon>
        <taxon>Nematoda</taxon>
        <taxon>Chromadorea</taxon>
        <taxon>Rhabditida</taxon>
        <taxon>Tylenchina</taxon>
        <taxon>Tylenchomorpha</taxon>
        <taxon>Tylenchoidea</taxon>
        <taxon>Meloidogynidae</taxon>
        <taxon>Meloidogyninae</taxon>
        <taxon>Meloidogyne</taxon>
    </lineage>
</organism>
<comment type="caution">
    <text evidence="1">The sequence shown here is derived from an EMBL/GenBank/DDBJ whole genome shotgun (WGS) entry which is preliminary data.</text>
</comment>
<dbReference type="AlphaFoldDB" id="A0A6V7V681"/>
<sequence length="97" mass="11929">MLAREKQASCLSIFLLKIFGFNKECLEEYKVPTTIDDETDAIFNFYNFRKNDKVYIWKYFEKKKFFDSKMNFEENTKEYKELNKCNEILDIETRQEF</sequence>
<dbReference type="Proteomes" id="UP000580250">
    <property type="component" value="Unassembled WGS sequence"/>
</dbReference>
<evidence type="ECO:0000313" key="2">
    <source>
        <dbReference type="Proteomes" id="UP000580250"/>
    </source>
</evidence>
<accession>A0A6V7V681</accession>
<evidence type="ECO:0000313" key="1">
    <source>
        <dbReference type="EMBL" id="CAD2169972.1"/>
    </source>
</evidence>